<evidence type="ECO:0000313" key="4">
    <source>
        <dbReference type="EMBL" id="NGN85090.1"/>
    </source>
</evidence>
<dbReference type="Pfam" id="PF00440">
    <property type="entry name" value="TetR_N"/>
    <property type="match status" value="1"/>
</dbReference>
<sequence>MAAAAARLLIDEGPSAVTHRRVAEAAGLAAGSGNYYYPSKKELYRAAVAGAEDLRAQSALGIARKCVALTNTGRGSTLAWVAAQLMAIYFAPRLGPDVVTTRLNPILEAGRDPELQEIIRNHQPLLGEALNIGLERMAGQTLGNEDLELLMQSIGASLLYGFALGMNDPLDYAARQVARILELLGVQIA</sequence>
<dbReference type="InterPro" id="IPR001647">
    <property type="entry name" value="HTH_TetR"/>
</dbReference>
<feature type="DNA-binding region" description="H-T-H motif" evidence="2">
    <location>
        <begin position="18"/>
        <end position="37"/>
    </location>
</feature>
<proteinExistence type="predicted"/>
<feature type="domain" description="HTH tetR-type" evidence="3">
    <location>
        <begin position="1"/>
        <end position="55"/>
    </location>
</feature>
<dbReference type="InterPro" id="IPR009057">
    <property type="entry name" value="Homeodomain-like_sf"/>
</dbReference>
<dbReference type="RefSeq" id="WP_165183304.1">
    <property type="nucleotide sequence ID" value="NZ_JAAKZI010000037.1"/>
</dbReference>
<keyword evidence="1 2" id="KW-0238">DNA-binding</keyword>
<dbReference type="SUPFAM" id="SSF46689">
    <property type="entry name" value="Homeodomain-like"/>
    <property type="match status" value="1"/>
</dbReference>
<dbReference type="Proteomes" id="UP000479226">
    <property type="component" value="Unassembled WGS sequence"/>
</dbReference>
<keyword evidence="5" id="KW-1185">Reference proteome</keyword>
<evidence type="ECO:0000256" key="1">
    <source>
        <dbReference type="ARBA" id="ARBA00023125"/>
    </source>
</evidence>
<dbReference type="Gene3D" id="1.10.357.10">
    <property type="entry name" value="Tetracycline Repressor, domain 2"/>
    <property type="match status" value="1"/>
</dbReference>
<evidence type="ECO:0000256" key="2">
    <source>
        <dbReference type="PROSITE-ProRule" id="PRU00335"/>
    </source>
</evidence>
<protein>
    <submittedName>
        <fullName evidence="4">Helix-turn-helix transcriptional regulator</fullName>
    </submittedName>
</protein>
<reference evidence="4 5" key="1">
    <citation type="submission" date="2020-02" db="EMBL/GenBank/DDBJ databases">
        <title>Genome sequence of the type strain DSM 27180 of Arthrobacter silviterrae.</title>
        <authorList>
            <person name="Gao J."/>
            <person name="Sun J."/>
        </authorList>
    </citation>
    <scope>NUCLEOTIDE SEQUENCE [LARGE SCALE GENOMIC DNA]</scope>
    <source>
        <strain evidence="4 5">DSM 27180</strain>
    </source>
</reference>
<dbReference type="EMBL" id="JAAKZI010000037">
    <property type="protein sequence ID" value="NGN85090.1"/>
    <property type="molecule type" value="Genomic_DNA"/>
</dbReference>
<accession>A0ABX0DI25</accession>
<name>A0ABX0DI25_9MICC</name>
<comment type="caution">
    <text evidence="4">The sequence shown here is derived from an EMBL/GenBank/DDBJ whole genome shotgun (WGS) entry which is preliminary data.</text>
</comment>
<dbReference type="PROSITE" id="PS50977">
    <property type="entry name" value="HTH_TETR_2"/>
    <property type="match status" value="1"/>
</dbReference>
<evidence type="ECO:0000259" key="3">
    <source>
        <dbReference type="PROSITE" id="PS50977"/>
    </source>
</evidence>
<gene>
    <name evidence="4" type="ORF">G6N77_16725</name>
</gene>
<organism evidence="4 5">
    <name type="scientific">Arthrobacter silviterrae</name>
    <dbReference type="NCBI Taxonomy" id="2026658"/>
    <lineage>
        <taxon>Bacteria</taxon>
        <taxon>Bacillati</taxon>
        <taxon>Actinomycetota</taxon>
        <taxon>Actinomycetes</taxon>
        <taxon>Micrococcales</taxon>
        <taxon>Micrococcaceae</taxon>
        <taxon>Arthrobacter</taxon>
    </lineage>
</organism>
<evidence type="ECO:0000313" key="5">
    <source>
        <dbReference type="Proteomes" id="UP000479226"/>
    </source>
</evidence>